<dbReference type="PIR" id="T17995">
    <property type="entry name" value="T17995"/>
</dbReference>
<evidence type="ECO:0000313" key="1">
    <source>
        <dbReference type="EMBL" id="AAC96860.1"/>
    </source>
</evidence>
<keyword evidence="2" id="KW-1185">Reference proteome</keyword>
<accession>Q98543</accession>
<protein>
    <submittedName>
        <fullName evidence="1">Uncharacterized protein</fullName>
    </submittedName>
</protein>
<reference evidence="1 2" key="3">
    <citation type="journal article" date="1996" name="Virology">
        <title>Analysis of 94 kb of the chlorella virus PBCV-1 330-kb genome: map positions 88 to 182.</title>
        <authorList>
            <person name="Lu Z."/>
            <person name="Li Y."/>
            <person name="Que Q."/>
            <person name="Kutish G.F."/>
            <person name="Rock D.L."/>
            <person name="Van Etten J.L."/>
        </authorList>
    </citation>
    <scope>NUCLEOTIDE SEQUENCE [LARGE SCALE GENOMIC DNA]</scope>
</reference>
<proteinExistence type="predicted"/>
<organism evidence="1 2">
    <name type="scientific">Paramecium bursaria Chlorella virus 1</name>
    <name type="common">PBCV-1</name>
    <dbReference type="NCBI Taxonomy" id="10506"/>
    <lineage>
        <taxon>Viruses</taxon>
        <taxon>Varidnaviria</taxon>
        <taxon>Bamfordvirae</taxon>
        <taxon>Nucleocytoviricota</taxon>
        <taxon>Megaviricetes</taxon>
        <taxon>Algavirales</taxon>
        <taxon>Phycodnaviridae</taxon>
        <taxon>Chlorovirus</taxon>
        <taxon>Chlorovirus vanettense</taxon>
    </lineage>
</organism>
<reference evidence="1 2" key="4">
    <citation type="journal article" date="1996" name="Virology">
        <title>Analysis of 76 kb of the chlorella virus PBCV-1 330-kb genome: map positions 182 to 258.</title>
        <authorList>
            <person name="Kutish G.F."/>
            <person name="Li Y."/>
            <person name="Lu Z."/>
            <person name="Furuta M."/>
            <person name="Rock D.L."/>
            <person name="Van Etten J.L."/>
        </authorList>
    </citation>
    <scope>NUCLEOTIDE SEQUENCE [LARGE SCALE GENOMIC DNA]</scope>
</reference>
<reference evidence="1 2" key="2">
    <citation type="journal article" date="1995" name="Virology">
        <title>Analysis of 43 kb of the Chlorella virus PBCV-1 330-kb genome: map positions 45 to 88.</title>
        <authorList>
            <person name="Li Y."/>
            <person name="Lu Z."/>
            <person name="Burbank D.E."/>
            <person name="Kutish G.F."/>
            <person name="Rock D.L."/>
            <person name="Van Etten J.L."/>
        </authorList>
    </citation>
    <scope>NUCLEOTIDE SEQUENCE [LARGE SCALE GENOMIC DNA]</scope>
</reference>
<evidence type="ECO:0000313" key="2">
    <source>
        <dbReference type="Proteomes" id="UP000000862"/>
    </source>
</evidence>
<dbReference type="EMBL" id="JF411744">
    <property type="protein sequence ID" value="AAC96860.1"/>
    <property type="molecule type" value="Genomic_DNA"/>
</dbReference>
<dbReference type="KEGG" id="vg:918131"/>
<reference evidence="1 2" key="7">
    <citation type="journal article" date="2000" name="Virology">
        <title>Characterization of a beta-1,3-glucanase encoded by chlorella virus PBCV-1.</title>
        <authorList>
            <person name="Sun L."/>
            <person name="Gurnon J.R."/>
            <person name="Adams B.J."/>
            <person name="Graves M.V."/>
            <person name="Van Etten J.L."/>
        </authorList>
    </citation>
    <scope>NUCLEOTIDE SEQUENCE [LARGE SCALE GENOMIC DNA]</scope>
</reference>
<reference evidence="1 2" key="8">
    <citation type="journal article" date="2010" name="J. Virol.">
        <title>Microarray analysis of Paramecium bursaria chlorella virus 1 transcription.</title>
        <authorList>
            <person name="Yanai-Balser G.M."/>
            <person name="Duncan G.A."/>
            <person name="Eudy J.D."/>
            <person name="Wang D."/>
            <person name="Li X."/>
            <person name="Agarkova I.V."/>
            <person name="Dunigan D.D."/>
            <person name="Van Etten J.L."/>
        </authorList>
    </citation>
    <scope>NUCLEOTIDE SEQUENCE [LARGE SCALE GENOMIC DNA]</scope>
</reference>
<reference evidence="1 2" key="1">
    <citation type="journal article" date="1995" name="Virology">
        <title>Analysis of 45 kb of DNA located at the left end of the chlorella virus PBCV-1 genome.</title>
        <authorList>
            <person name="Lu Z."/>
            <person name="Li Y."/>
            <person name="Zhang Y."/>
            <person name="Kutish G.F."/>
            <person name="Rock D.L."/>
            <person name="Van Etten J.L."/>
        </authorList>
    </citation>
    <scope>NUCLEOTIDE SEQUENCE [LARGE SCALE GENOMIC DNA]</scope>
</reference>
<reference evidence="1 2" key="6">
    <citation type="journal article" date="1999" name="Virology">
        <title>Chlorella virus PBCV-1 encodes a functional homospermidine synthase.</title>
        <authorList>
            <person name="Kaiser A."/>
            <person name="Vollmert M."/>
            <person name="Tholl D."/>
            <person name="Graves M.V."/>
            <person name="Gurnon J.R."/>
            <person name="Xing W."/>
            <person name="Lisec A.D."/>
            <person name="Nickerson K.W."/>
            <person name="Van Etten J.L."/>
        </authorList>
    </citation>
    <scope>NUCLEOTIDE SEQUENCE [LARGE SCALE GENOMIC DNA]</scope>
</reference>
<dbReference type="GeneID" id="918131"/>
<dbReference type="OrthoDB" id="16516at10239"/>
<sequence>MKTVRKSYSDAKSIFRHLMTNTNKQYKCLIFNEEGSEFDFIGYASITTIEEIKQILRYKKYKLEIRYKDNGKKYRLVVRENENVHLPILKEQNIARPTITSASLVKKDTKEEYDVTKRVLKYFGPNNDFNTGLGLKLFVQDMFPVDNHKENAKKFSALRICMSNGNNYYFDYEYNPEIGNTINWRHYGGHR</sequence>
<gene>
    <name evidence="1" type="primary">A493L</name>
</gene>
<organismHost>
    <name type="scientific">Chlorella</name>
    <dbReference type="NCBI Taxonomy" id="3071"/>
</organismHost>
<name>Q98543_PBCV1</name>
<dbReference type="RefSeq" id="NP_048849.1">
    <property type="nucleotide sequence ID" value="NC_000852.5"/>
</dbReference>
<reference evidence="1 2" key="5">
    <citation type="journal article" date="1997" name="Virology">
        <title>Analysis of 74 kb of DNA located at the right end of the 330-kb chlorella virus PBCV-1 genome.</title>
        <authorList>
            <person name="Li Y."/>
            <person name="Lu Z."/>
            <person name="Sun L."/>
            <person name="Ropp S."/>
            <person name="Kutish G.F."/>
            <person name="Rock D.L."/>
            <person name="Van Etten J.L."/>
        </authorList>
    </citation>
    <scope>NUCLEOTIDE SEQUENCE [LARGE SCALE GENOMIC DNA]</scope>
</reference>
<dbReference type="Proteomes" id="UP000000862">
    <property type="component" value="Segment"/>
</dbReference>